<sequence>MPTRRFTPPNPTDRPVDLFVPQTHPTAHKPRFVRRSNYKELLIYIDGACMNNGAAGARAGWAFVFHPSLPSANVSAALELRGPDGREHPQTNNRAELRAAIGALHFRFWPGEGGFRRIVLATDSEYVVLGITERIRQWEQNGWRTRAGSAVANRDLWEELLKCVQDLEEQGAQPVFWLIPRELITAADRMAKEAALRAEQSPKFDRIVGSLV</sequence>
<reference evidence="1" key="2">
    <citation type="journal article" date="2022" name="New Phytol.">
        <title>Evolutionary transition to the ectomycorrhizal habit in the genomes of a hyperdiverse lineage of mushroom-forming fungi.</title>
        <authorList>
            <person name="Looney B."/>
            <person name="Miyauchi S."/>
            <person name="Morin E."/>
            <person name="Drula E."/>
            <person name="Courty P.E."/>
            <person name="Kohler A."/>
            <person name="Kuo A."/>
            <person name="LaButti K."/>
            <person name="Pangilinan J."/>
            <person name="Lipzen A."/>
            <person name="Riley R."/>
            <person name="Andreopoulos W."/>
            <person name="He G."/>
            <person name="Johnson J."/>
            <person name="Nolan M."/>
            <person name="Tritt A."/>
            <person name="Barry K.W."/>
            <person name="Grigoriev I.V."/>
            <person name="Nagy L.G."/>
            <person name="Hibbett D."/>
            <person name="Henrissat B."/>
            <person name="Matheny P.B."/>
            <person name="Labbe J."/>
            <person name="Martin F.M."/>
        </authorList>
    </citation>
    <scope>NUCLEOTIDE SEQUENCE</scope>
    <source>
        <strain evidence="1">EC-137</strain>
    </source>
</reference>
<proteinExistence type="predicted"/>
<evidence type="ECO:0000313" key="1">
    <source>
        <dbReference type="EMBL" id="KAI0034765.1"/>
    </source>
</evidence>
<organism evidence="1 2">
    <name type="scientific">Vararia minispora EC-137</name>
    <dbReference type="NCBI Taxonomy" id="1314806"/>
    <lineage>
        <taxon>Eukaryota</taxon>
        <taxon>Fungi</taxon>
        <taxon>Dikarya</taxon>
        <taxon>Basidiomycota</taxon>
        <taxon>Agaricomycotina</taxon>
        <taxon>Agaricomycetes</taxon>
        <taxon>Russulales</taxon>
        <taxon>Lachnocladiaceae</taxon>
        <taxon>Vararia</taxon>
    </lineage>
</organism>
<comment type="caution">
    <text evidence="1">The sequence shown here is derived from an EMBL/GenBank/DDBJ whole genome shotgun (WGS) entry which is preliminary data.</text>
</comment>
<protein>
    <submittedName>
        <fullName evidence="1">Ribonuclease H-like domain-containing protein</fullName>
    </submittedName>
</protein>
<gene>
    <name evidence="1" type="ORF">K488DRAFT_44747</name>
</gene>
<name>A0ACB8QSQ9_9AGAM</name>
<reference evidence="1" key="1">
    <citation type="submission" date="2021-02" db="EMBL/GenBank/DDBJ databases">
        <authorList>
            <consortium name="DOE Joint Genome Institute"/>
            <person name="Ahrendt S."/>
            <person name="Looney B.P."/>
            <person name="Miyauchi S."/>
            <person name="Morin E."/>
            <person name="Drula E."/>
            <person name="Courty P.E."/>
            <person name="Chicoki N."/>
            <person name="Fauchery L."/>
            <person name="Kohler A."/>
            <person name="Kuo A."/>
            <person name="Labutti K."/>
            <person name="Pangilinan J."/>
            <person name="Lipzen A."/>
            <person name="Riley R."/>
            <person name="Andreopoulos W."/>
            <person name="He G."/>
            <person name="Johnson J."/>
            <person name="Barry K.W."/>
            <person name="Grigoriev I.V."/>
            <person name="Nagy L."/>
            <person name="Hibbett D."/>
            <person name="Henrissat B."/>
            <person name="Matheny P.B."/>
            <person name="Labbe J."/>
            <person name="Martin F."/>
        </authorList>
    </citation>
    <scope>NUCLEOTIDE SEQUENCE</scope>
    <source>
        <strain evidence="1">EC-137</strain>
    </source>
</reference>
<evidence type="ECO:0000313" key="2">
    <source>
        <dbReference type="Proteomes" id="UP000814128"/>
    </source>
</evidence>
<accession>A0ACB8QSQ9</accession>
<dbReference type="EMBL" id="MU273495">
    <property type="protein sequence ID" value="KAI0034765.1"/>
    <property type="molecule type" value="Genomic_DNA"/>
</dbReference>
<keyword evidence="2" id="KW-1185">Reference proteome</keyword>
<dbReference type="Proteomes" id="UP000814128">
    <property type="component" value="Unassembled WGS sequence"/>
</dbReference>